<dbReference type="Pfam" id="PF19054">
    <property type="entry name" value="DUF5753"/>
    <property type="match status" value="1"/>
</dbReference>
<comment type="caution">
    <text evidence="2">The sequence shown here is derived from an EMBL/GenBank/DDBJ whole genome shotgun (WGS) entry which is preliminary data.</text>
</comment>
<dbReference type="EMBL" id="JAMCCK010000137">
    <property type="protein sequence ID" value="MCL3999089.1"/>
    <property type="molecule type" value="Genomic_DNA"/>
</dbReference>
<dbReference type="SMART" id="SM00530">
    <property type="entry name" value="HTH_XRE"/>
    <property type="match status" value="1"/>
</dbReference>
<dbReference type="Gene3D" id="1.10.260.40">
    <property type="entry name" value="lambda repressor-like DNA-binding domains"/>
    <property type="match status" value="1"/>
</dbReference>
<evidence type="ECO:0000259" key="1">
    <source>
        <dbReference type="PROSITE" id="PS50943"/>
    </source>
</evidence>
<dbReference type="Pfam" id="PF13560">
    <property type="entry name" value="HTH_31"/>
    <property type="match status" value="1"/>
</dbReference>
<gene>
    <name evidence="2" type="ORF">M4438_37335</name>
</gene>
<dbReference type="InterPro" id="IPR010982">
    <property type="entry name" value="Lambda_DNA-bd_dom_sf"/>
</dbReference>
<evidence type="ECO:0000313" key="2">
    <source>
        <dbReference type="EMBL" id="MCL3999089.1"/>
    </source>
</evidence>
<dbReference type="Proteomes" id="UP001202052">
    <property type="component" value="Unassembled WGS sequence"/>
</dbReference>
<accession>A0ABT0P5T2</accession>
<dbReference type="PROSITE" id="PS50943">
    <property type="entry name" value="HTH_CROC1"/>
    <property type="match status" value="1"/>
</dbReference>
<sequence>MSDAEVPWSLSHREVGSRLEELRERRGLTQSAVVGLLGRRGIRTNVSSLSKLENGKLKRIPSGLVEALLDVYETESETRRYVLDLLSVDTTPAGRRRRPPLWRRHAALLGPMKFEAYLQLERKAAKLRNHQPRLVPGLLQTRGYAQRTIETLRPELSAPEIRGLVDVRMDRQQQVLGGDVLQEFQALLDEEVLRRQVGDEAVRRDQLQHLLDLTEQAKVNIRVLPDSIGTHPGMAGPFVLMGFADADQDVVWCELARRSVYFDQSEDVAYYDRVFTDLWERALSPADTRALIKKMT</sequence>
<dbReference type="InterPro" id="IPR043917">
    <property type="entry name" value="DUF5753"/>
</dbReference>
<organism evidence="2 3">
    <name type="scientific">Streptomyces lavenduligriseus</name>
    <dbReference type="NCBI Taxonomy" id="67315"/>
    <lineage>
        <taxon>Bacteria</taxon>
        <taxon>Bacillati</taxon>
        <taxon>Actinomycetota</taxon>
        <taxon>Actinomycetes</taxon>
        <taxon>Kitasatosporales</taxon>
        <taxon>Streptomycetaceae</taxon>
        <taxon>Streptomyces</taxon>
    </lineage>
</organism>
<keyword evidence="3" id="KW-1185">Reference proteome</keyword>
<name>A0ABT0P5T2_9ACTN</name>
<reference evidence="2 3" key="1">
    <citation type="submission" date="2022-05" db="EMBL/GenBank/DDBJ databases">
        <title>Genome Resource of Streptomyces lavenduligriseus GA1-1, a Strain with Broad-Spectrum Antifungal Activity against Phytopathogenic Fungi.</title>
        <authorList>
            <person name="Qi D."/>
        </authorList>
    </citation>
    <scope>NUCLEOTIDE SEQUENCE [LARGE SCALE GENOMIC DNA]</scope>
    <source>
        <strain evidence="2 3">GA1-1</strain>
    </source>
</reference>
<dbReference type="SUPFAM" id="SSF47413">
    <property type="entry name" value="lambda repressor-like DNA-binding domains"/>
    <property type="match status" value="1"/>
</dbReference>
<dbReference type="RefSeq" id="WP_249493617.1">
    <property type="nucleotide sequence ID" value="NZ_JAMCCK010000137.1"/>
</dbReference>
<evidence type="ECO:0000313" key="3">
    <source>
        <dbReference type="Proteomes" id="UP001202052"/>
    </source>
</evidence>
<proteinExistence type="predicted"/>
<protein>
    <submittedName>
        <fullName evidence="2">Helix-turn-helix domain-containing protein</fullName>
    </submittedName>
</protein>
<dbReference type="InterPro" id="IPR001387">
    <property type="entry name" value="Cro/C1-type_HTH"/>
</dbReference>
<feature type="domain" description="HTH cro/C1-type" evidence="1">
    <location>
        <begin position="19"/>
        <end position="79"/>
    </location>
</feature>
<dbReference type="CDD" id="cd00093">
    <property type="entry name" value="HTH_XRE"/>
    <property type="match status" value="1"/>
</dbReference>